<evidence type="ECO:0000313" key="3">
    <source>
        <dbReference type="EMBL" id="EGG42762.1"/>
    </source>
</evidence>
<dbReference type="HOGENOM" id="CLU_2327143_0_0_2"/>
<dbReference type="Pfam" id="PF09851">
    <property type="entry name" value="SHOCT"/>
    <property type="match status" value="1"/>
</dbReference>
<keyword evidence="1" id="KW-0812">Transmembrane</keyword>
<organism evidence="3">
    <name type="scientific">Candidatus Nitrosarchaeum limnium SFB1</name>
    <dbReference type="NCBI Taxonomy" id="886738"/>
    <lineage>
        <taxon>Archaea</taxon>
        <taxon>Nitrososphaerota</taxon>
        <taxon>Nitrososphaeria</taxon>
        <taxon>Nitrosopumilales</taxon>
        <taxon>Nitrosopumilaceae</taxon>
        <taxon>Nitrosarchaeum</taxon>
    </lineage>
</organism>
<keyword evidence="1" id="KW-0472">Membrane</keyword>
<evidence type="ECO:0000256" key="1">
    <source>
        <dbReference type="SAM" id="Phobius"/>
    </source>
</evidence>
<keyword evidence="1" id="KW-1133">Transmembrane helix</keyword>
<comment type="caution">
    <text evidence="3">The sequence shown here is derived from an EMBL/GenBank/DDBJ whole genome shotgun (WGS) entry which is preliminary data.</text>
</comment>
<reference evidence="3" key="1">
    <citation type="journal article" date="2011" name="PLoS ONE">
        <title>Genome of a low-salinity ammonia-oxidizing archaeon determined by single-cell and metagenomic analysis.</title>
        <authorList>
            <person name="Blainey P.C."/>
            <person name="Mosier A.C."/>
            <person name="Potanina A."/>
            <person name="Francis C.A."/>
            <person name="Quake S.R."/>
        </authorList>
    </citation>
    <scope>NUCLEOTIDE SEQUENCE [LARGE SCALE GENOMIC DNA]</scope>
    <source>
        <strain evidence="3">SFB1</strain>
    </source>
</reference>
<feature type="transmembrane region" description="Helical" evidence="1">
    <location>
        <begin position="21"/>
        <end position="38"/>
    </location>
</feature>
<proteinExistence type="predicted"/>
<evidence type="ECO:0000259" key="2">
    <source>
        <dbReference type="Pfam" id="PF09851"/>
    </source>
</evidence>
<gene>
    <name evidence="3" type="ORF">Nlim_0317</name>
</gene>
<feature type="transmembrane region" description="Helical" evidence="1">
    <location>
        <begin position="44"/>
        <end position="62"/>
    </location>
</feature>
<sequence length="98" mass="11420">MLAAGIGITVRGYSMKSEFRYAKIIFAVLSIIVVYLGADMFFHYPYRIIIQFGTIAIIIWILRRNKKKPDSLEILKQRYARGEISKEEFDKIKSDLID</sequence>
<dbReference type="Proteomes" id="UP000004348">
    <property type="component" value="Chromosome"/>
</dbReference>
<protein>
    <recommendedName>
        <fullName evidence="2">SHOCT domain-containing protein</fullName>
    </recommendedName>
</protein>
<feature type="domain" description="SHOCT" evidence="2">
    <location>
        <begin position="70"/>
        <end position="96"/>
    </location>
</feature>
<dbReference type="EMBL" id="AEGP01000022">
    <property type="protein sequence ID" value="EGG42762.1"/>
    <property type="molecule type" value="Genomic_DNA"/>
</dbReference>
<name>F3KIL8_9ARCH</name>
<dbReference type="AlphaFoldDB" id="F3KIL8"/>
<dbReference type="InterPro" id="IPR018649">
    <property type="entry name" value="SHOCT"/>
</dbReference>
<accession>F3KIL8</accession>